<dbReference type="STRING" id="1579979.WM2015_491"/>
<feature type="compositionally biased region" description="Basic and acidic residues" evidence="1">
    <location>
        <begin position="220"/>
        <end position="256"/>
    </location>
</feature>
<gene>
    <name evidence="3" type="ORF">WM2015_491</name>
</gene>
<accession>A0A0K0XT57</accession>
<sequence length="256" mass="28233">MSGLLDTRHNLLTVLLVAAIGVLGLGLLAQFAMMGRPDVDAIAPSGSTEVSEAEVDVPETGLARIDDYGSITARPVFFSDRRLPVIEMPDEEALAEQEEFIDEEEPINELKAAVAGIIITPELRLAMVRDETSNETLVLREGMSLEGEQAAWRLDSIEQRQVNFVSVDGRESLLELAVNTSSLAAGSSGRQPTNYREPEEGEEGDRRVPTPPDSSQVSDARARAEEVRRRVAERRAELRAEAERRAQLQQQNERDN</sequence>
<evidence type="ECO:0000313" key="3">
    <source>
        <dbReference type="EMBL" id="AKS40873.1"/>
    </source>
</evidence>
<dbReference type="RefSeq" id="WP_049724549.1">
    <property type="nucleotide sequence ID" value="NZ_CP012154.1"/>
</dbReference>
<protein>
    <submittedName>
        <fullName evidence="3">Uncharacterized protein</fullName>
    </submittedName>
</protein>
<dbReference type="KEGG" id="wma:WM2015_491"/>
<reference evidence="3 4" key="1">
    <citation type="submission" date="2015-07" db="EMBL/GenBank/DDBJ databases">
        <authorList>
            <person name="Noorani M."/>
        </authorList>
    </citation>
    <scope>NUCLEOTIDE SEQUENCE [LARGE SCALE GENOMIC DNA]</scope>
    <source>
        <strain evidence="3 4">KCTC 42284</strain>
    </source>
</reference>
<evidence type="ECO:0000256" key="2">
    <source>
        <dbReference type="SAM" id="Phobius"/>
    </source>
</evidence>
<dbReference type="Proteomes" id="UP000066624">
    <property type="component" value="Chromosome"/>
</dbReference>
<feature type="region of interest" description="Disordered" evidence="1">
    <location>
        <begin position="183"/>
        <end position="256"/>
    </location>
</feature>
<dbReference type="EMBL" id="CP012154">
    <property type="protein sequence ID" value="AKS40873.1"/>
    <property type="molecule type" value="Genomic_DNA"/>
</dbReference>
<evidence type="ECO:0000313" key="4">
    <source>
        <dbReference type="Proteomes" id="UP000066624"/>
    </source>
</evidence>
<keyword evidence="2" id="KW-0812">Transmembrane</keyword>
<keyword evidence="4" id="KW-1185">Reference proteome</keyword>
<dbReference type="AlphaFoldDB" id="A0A0K0XT57"/>
<dbReference type="OrthoDB" id="5801691at2"/>
<proteinExistence type="predicted"/>
<keyword evidence="2" id="KW-0472">Membrane</keyword>
<organism evidence="3 4">
    <name type="scientific">Wenzhouxiangella marina</name>
    <dbReference type="NCBI Taxonomy" id="1579979"/>
    <lineage>
        <taxon>Bacteria</taxon>
        <taxon>Pseudomonadati</taxon>
        <taxon>Pseudomonadota</taxon>
        <taxon>Gammaproteobacteria</taxon>
        <taxon>Chromatiales</taxon>
        <taxon>Wenzhouxiangellaceae</taxon>
        <taxon>Wenzhouxiangella</taxon>
    </lineage>
</organism>
<evidence type="ECO:0000256" key="1">
    <source>
        <dbReference type="SAM" id="MobiDB-lite"/>
    </source>
</evidence>
<keyword evidence="2" id="KW-1133">Transmembrane helix</keyword>
<feature type="compositionally biased region" description="Polar residues" evidence="1">
    <location>
        <begin position="183"/>
        <end position="194"/>
    </location>
</feature>
<feature type="transmembrane region" description="Helical" evidence="2">
    <location>
        <begin position="12"/>
        <end position="33"/>
    </location>
</feature>
<name>A0A0K0XT57_9GAMM</name>